<dbReference type="InterPro" id="IPR025804">
    <property type="entry name" value="Pox/kineto_cap_MeTfrase"/>
</dbReference>
<dbReference type="Gene3D" id="3.40.50.150">
    <property type="entry name" value="Vaccinia Virus protein VP39"/>
    <property type="match status" value="1"/>
</dbReference>
<reference evidence="10" key="1">
    <citation type="journal article" date="2020" name="Nature">
        <title>Giant virus diversity and host interactions through global metagenomics.</title>
        <authorList>
            <person name="Schulz F."/>
            <person name="Roux S."/>
            <person name="Paez-Espino D."/>
            <person name="Jungbluth S."/>
            <person name="Walsh D.A."/>
            <person name="Denef V.J."/>
            <person name="McMahon K.D."/>
            <person name="Konstantinidis K.T."/>
            <person name="Eloe-Fadrosh E.A."/>
            <person name="Kyrpides N.C."/>
            <person name="Woyke T."/>
        </authorList>
    </citation>
    <scope>NUCLEOTIDE SEQUENCE</scope>
    <source>
        <strain evidence="10">GVMAG-M-3300010160-26</strain>
    </source>
</reference>
<evidence type="ECO:0000256" key="2">
    <source>
        <dbReference type="ARBA" id="ARBA00011923"/>
    </source>
</evidence>
<name>A0A6C0BBT6_9ZZZZ</name>
<evidence type="ECO:0000256" key="6">
    <source>
        <dbReference type="ARBA" id="ARBA00022917"/>
    </source>
</evidence>
<feature type="compositionally biased region" description="Basic and acidic residues" evidence="9">
    <location>
        <begin position="53"/>
        <end position="63"/>
    </location>
</feature>
<feature type="compositionally biased region" description="Low complexity" evidence="9">
    <location>
        <begin position="547"/>
        <end position="560"/>
    </location>
</feature>
<evidence type="ECO:0000256" key="7">
    <source>
        <dbReference type="ARBA" id="ARBA00034661"/>
    </source>
</evidence>
<dbReference type="GO" id="GO:0004483">
    <property type="term" value="F:methyltransferase cap1 activity"/>
    <property type="evidence" value="ECO:0007669"/>
    <property type="project" value="UniProtKB-EC"/>
</dbReference>
<dbReference type="SUPFAM" id="SSF53335">
    <property type="entry name" value="S-adenosyl-L-methionine-dependent methyltransferases"/>
    <property type="match status" value="1"/>
</dbReference>
<evidence type="ECO:0000256" key="8">
    <source>
        <dbReference type="ARBA" id="ARBA00046511"/>
    </source>
</evidence>
<evidence type="ECO:0000256" key="9">
    <source>
        <dbReference type="SAM" id="MobiDB-lite"/>
    </source>
</evidence>
<evidence type="ECO:0000256" key="5">
    <source>
        <dbReference type="ARBA" id="ARBA00022844"/>
    </source>
</evidence>
<evidence type="ECO:0000313" key="10">
    <source>
        <dbReference type="EMBL" id="QHS89735.1"/>
    </source>
</evidence>
<dbReference type="EMBL" id="MN739118">
    <property type="protein sequence ID" value="QHS89735.1"/>
    <property type="molecule type" value="Genomic_DNA"/>
</dbReference>
<dbReference type="GO" id="GO:0003746">
    <property type="term" value="F:translation elongation factor activity"/>
    <property type="evidence" value="ECO:0007669"/>
    <property type="project" value="UniProtKB-KW"/>
</dbReference>
<keyword evidence="6" id="KW-0648">Protein biosynthesis</keyword>
<accession>A0A6C0BBT6</accession>
<keyword evidence="4" id="KW-0251">Elongation factor</keyword>
<evidence type="ECO:0000256" key="1">
    <source>
        <dbReference type="ARBA" id="ARBA00004328"/>
    </source>
</evidence>
<comment type="subunit">
    <text evidence="8">Interacts with poly(A) polymerase catalytic subunit OPG063. Interacts with OPG109 and OPG123; these interactions might help linking transcription to capping and polyadenylation.</text>
</comment>
<dbReference type="GO" id="GO:0044423">
    <property type="term" value="C:virion component"/>
    <property type="evidence" value="ECO:0007669"/>
    <property type="project" value="UniProtKB-KW"/>
</dbReference>
<dbReference type="InterPro" id="IPR029063">
    <property type="entry name" value="SAM-dependent_MTases_sf"/>
</dbReference>
<proteinExistence type="predicted"/>
<evidence type="ECO:0000256" key="4">
    <source>
        <dbReference type="ARBA" id="ARBA00022768"/>
    </source>
</evidence>
<dbReference type="InterPro" id="IPR000176">
    <property type="entry name" value="mRNA_MeTrfase-like"/>
</dbReference>
<comment type="function">
    <text evidence="7">Displays methyltransferase, positive regulation of the poly(A) polymerase and transcription elongation activities. Involved in the modification of both mRNA ends and in intermediate and late gene positive transcription elongation. At the mRNAs 5' end, methylates the ribose 2' OH group of the first transcribed nucleotide, thereby producing a 2'-O-methylpurine cap. At the 3' end, functions as a processivity factor which stimulates the activity of the viral poly(A) polymerase OPG063 that creates mRNA's poly(A) tail. In the presence of OPG102, OPG063 does not dissociate from the RNA allowing tail elongation to around 250 adenylates.</text>
</comment>
<organism evidence="10">
    <name type="scientific">viral metagenome</name>
    <dbReference type="NCBI Taxonomy" id="1070528"/>
    <lineage>
        <taxon>unclassified sequences</taxon>
        <taxon>metagenomes</taxon>
        <taxon>organismal metagenomes</taxon>
    </lineage>
</organism>
<feature type="region of interest" description="Disordered" evidence="9">
    <location>
        <begin position="40"/>
        <end position="63"/>
    </location>
</feature>
<dbReference type="CDD" id="cd20760">
    <property type="entry name" value="capping_2-OMTase_Mimiviridae"/>
    <property type="match status" value="1"/>
</dbReference>
<dbReference type="GO" id="GO:0006370">
    <property type="term" value="P:7-methylguanosine mRNA capping"/>
    <property type="evidence" value="ECO:0007669"/>
    <property type="project" value="InterPro"/>
</dbReference>
<dbReference type="AlphaFoldDB" id="A0A6C0BBT6"/>
<feature type="region of interest" description="Disordered" evidence="9">
    <location>
        <begin position="539"/>
        <end position="560"/>
    </location>
</feature>
<dbReference type="PROSITE" id="PS51612">
    <property type="entry name" value="SAM_MT_2O_PK"/>
    <property type="match status" value="1"/>
</dbReference>
<keyword evidence="5" id="KW-0946">Virion</keyword>
<evidence type="ECO:0000256" key="3">
    <source>
        <dbReference type="ARBA" id="ARBA00015701"/>
    </source>
</evidence>
<sequence>MSIVKVKLIKEKNNGMLVKDILEKHHISQYMYYKLINDKKSGGGKKQVATKKKSNEKEQPVEKKSITKTAIVQNMSTVNNKKQEPIARKYRNLFMELANHAENPDLFIKATETITDDKEPPYITFDDIKHTLPYVPGENIITPNTHRGQRKLFLSELEFLTLWCKNNKINAQRDSDKLPYVVYVGAAPNNKMFLLHKLFPHFTFILIDPAPFDINVNGISHRKQPFKEIIHLKTNNDNRIPYFGNSDYNPNYIKTITSNKTAKIFIIEDFMTTALGKILKQLGDILFISDIRTTINDRAPSNLDIVWNNAQQYNWIKSMNPLLWMVKFRTAFFDDNNLKNDSYNAISENEIVQNDFNEAITNGIDFIADYKKKKFVFFDGIMYLQCFPRYKSTETRLVSDKMEIREYDMNDYESKLYYYNTIKRGYQLHENNNAGVVEGFDYCNCCAKENYLWTDYLKVNTIGGSIDSNFGRKSIDALINALTFSTRQTFLKDGHGFFTKLNEDFLKYVYSKRNINEKEKDTRLYKENARKLMIGKIKNNNKHHNNGKWQHNNGNAHHKK</sequence>
<dbReference type="EC" id="2.1.1.57" evidence="2"/>
<dbReference type="Pfam" id="PF01358">
    <property type="entry name" value="PARP_regulatory"/>
    <property type="match status" value="2"/>
</dbReference>
<comment type="subcellular location">
    <subcellularLocation>
        <location evidence="1">Virion</location>
    </subcellularLocation>
</comment>
<protein>
    <recommendedName>
        <fullName evidence="3">Cap-specific mRNA (nucleoside-2'-O-)-methyltransferase</fullName>
        <ecNumber evidence="2">2.1.1.57</ecNumber>
    </recommendedName>
</protein>